<protein>
    <submittedName>
        <fullName evidence="1">NS5B protein</fullName>
    </submittedName>
</protein>
<feature type="non-terminal residue" evidence="1">
    <location>
        <position position="1"/>
    </location>
</feature>
<organism evidence="1">
    <name type="scientific">Hepacivirus hominis</name>
    <dbReference type="NCBI Taxonomy" id="3052230"/>
    <lineage>
        <taxon>Viruses</taxon>
        <taxon>Riboviria</taxon>
        <taxon>Orthornavirae</taxon>
        <taxon>Kitrinoviricota</taxon>
        <taxon>Flasuviricetes</taxon>
        <taxon>Amarillovirales</taxon>
        <taxon>Flaviviridae</taxon>
        <taxon>Hepacivirus</taxon>
    </lineage>
</organism>
<reference evidence="1" key="1">
    <citation type="submission" date="2016-01" db="EMBL/GenBank/DDBJ databases">
        <title>Recombinant Hepatitis C virus is circulated among high risk population in eastern India.</title>
        <authorList>
            <person name="Gupta D."/>
            <person name="Saha K."/>
            <person name="Firdaus R."/>
            <person name="Sarkar K."/>
            <person name="Biswas A."/>
        </authorList>
    </citation>
    <scope>NUCLEOTIDE SEQUENCE</scope>
    <source>
        <strain evidence="1">KHRGN100</strain>
    </source>
</reference>
<dbReference type="EMBL" id="KU574859">
    <property type="protein sequence ID" value="ANO39862.1"/>
    <property type="molecule type" value="Genomic_RNA"/>
</dbReference>
<proteinExistence type="predicted"/>
<evidence type="ECO:0000313" key="1">
    <source>
        <dbReference type="EMBL" id="ANO39862.1"/>
    </source>
</evidence>
<accession>A0A193KWK9</accession>
<feature type="non-terminal residue" evidence="1">
    <location>
        <position position="86"/>
    </location>
</feature>
<sequence>KGHCECYPCWGVNLPMLCLGPRGQTGHKVAHTAALHRGSPDYFKRAELRLSPVPRERCADDQLRYYPHMLLEGHCGLSSCKAPGLH</sequence>
<name>A0A193KWK9_9HEPC</name>